<dbReference type="AlphaFoldDB" id="A0AAV2DQC4"/>
<dbReference type="EMBL" id="OZ034816">
    <property type="protein sequence ID" value="CAL1375761.1"/>
    <property type="molecule type" value="Genomic_DNA"/>
</dbReference>
<dbReference type="Proteomes" id="UP001497516">
    <property type="component" value="Chromosome 3"/>
</dbReference>
<dbReference type="PANTHER" id="PTHR33116">
    <property type="entry name" value="REVERSE TRANSCRIPTASE ZINC-BINDING DOMAIN-CONTAINING PROTEIN-RELATED-RELATED"/>
    <property type="match status" value="1"/>
</dbReference>
<name>A0AAV2DQC4_9ROSI</name>
<evidence type="ECO:0000313" key="3">
    <source>
        <dbReference type="EMBL" id="CAL1375761.1"/>
    </source>
</evidence>
<dbReference type="Gene3D" id="3.30.420.10">
    <property type="entry name" value="Ribonuclease H-like superfamily/Ribonuclease H"/>
    <property type="match status" value="1"/>
</dbReference>
<dbReference type="CDD" id="cd06222">
    <property type="entry name" value="RNase_H_like"/>
    <property type="match status" value="1"/>
</dbReference>
<dbReference type="GO" id="GO:0004523">
    <property type="term" value="F:RNA-DNA hybrid ribonuclease activity"/>
    <property type="evidence" value="ECO:0007669"/>
    <property type="project" value="InterPro"/>
</dbReference>
<dbReference type="CDD" id="cd01650">
    <property type="entry name" value="RT_nLTR_like"/>
    <property type="match status" value="1"/>
</dbReference>
<dbReference type="InterPro" id="IPR044730">
    <property type="entry name" value="RNase_H-like_dom_plant"/>
</dbReference>
<proteinExistence type="predicted"/>
<gene>
    <name evidence="3" type="ORF">LTRI10_LOCUS17540</name>
</gene>
<dbReference type="Pfam" id="PF13966">
    <property type="entry name" value="zf-RVT"/>
    <property type="match status" value="1"/>
</dbReference>
<dbReference type="SUPFAM" id="SSF53098">
    <property type="entry name" value="Ribonuclease H-like"/>
    <property type="match status" value="1"/>
</dbReference>
<sequence>MDFVTGQWKQEGPLPDALRELATALQTWNTNVFGNIQQRKRRLLGRLRGVETRLASMFAPGLAKLHAKLEADLDKVLEQEEIIWFQRSREKWVKFGERNTAYFHQQANIRRRRNKIKALQDSNGVWIDDPTSLAFLVFDSVANLYMQDNPSYEDRLPKQAFPRLSQSEMQCFLRPFTIQDIHQAVFDMKPYQAPGPDGYQAAFYQQLWQIVGKSLTDMALSFFSTGSLPASVLESTLVLIPKVETPESVMQLRPISLNNVSLKAITKAMTNRLKPVMRKLISSRQSSFIPGRQTTDNIIAVQEILHSFRKKKGRKGGMIFKIDLEKAYDRLRWDFLRDTLMEIGLPSSWINCIMYCVEQNRMRVLWNGSLSQPITPTRGVRQGDPLSPYLFVLCMERLSHLIDRAVMDKQWKPLKLNQNGPPLTHLFFADDLLLFAEAESRQIRTIKACLDDFCFSSGQRINYNKSMVHISPNIPRSKAMALSQRADIPLKADLGKYLGIEAIHGRVTKSRYQGLVLRIQKKLAPWKTRRLSLAARLTVAGSVTSSIPVYHMNTEMIPSAVCKSIDKINRDFIWGEEENQPKMHLVAWDKMTSPKTQGGAGLRSLRQANLAMLAKNAWRLITDRDALWSKVMRAKYGRQRDGLDILRPIQGSSFTWQSFAKASNLLQKGCAWNIKNGRNTKFWHDIWCLQVPLKEVALGQVPDDLEEARVADFVDQEGRWRTELFNTLLPIEIQHKITSIAVDTLSSGNDELFWTVSADGRFSAKSAYSLQNQESQDPDEKLWKTIWRLPTPERIRTFMWTVLLGKIATNSLRFARKCASNPFCSRCQGTPETIMHILRDCPPARYFWIRQIPGADQGRFFGLDQDAWLRENIGKEDSTDMGPSWGTFFCIAGWLMWKNRCTTSFRGAQEALSPPSLAYSIMAKVKLWHEAWVAPSPMPGNRRQPADRVTANIGWKQPPGGWIALNIDGASCGNPGQAGAGGLLRDASGKWIAGFTASIGSATAALAELWAFYYGLDLAWKEGCRTVIVQSDSQLAIQLIEKRHDPVHPYSTLLLAIRRKLSLDWLVSISHTYREGNRAADWLSKHSLVYPYGMHELANPPSGLGPILQDDVRGVCFERRIVPGTLGPALPS</sequence>
<dbReference type="InterPro" id="IPR036397">
    <property type="entry name" value="RNaseH_sf"/>
</dbReference>
<accession>A0AAV2DQC4</accession>
<dbReference type="InterPro" id="IPR000477">
    <property type="entry name" value="RT_dom"/>
</dbReference>
<dbReference type="Pfam" id="PF13456">
    <property type="entry name" value="RVT_3"/>
    <property type="match status" value="1"/>
</dbReference>
<reference evidence="3 4" key="1">
    <citation type="submission" date="2024-04" db="EMBL/GenBank/DDBJ databases">
        <authorList>
            <person name="Fracassetti M."/>
        </authorList>
    </citation>
    <scope>NUCLEOTIDE SEQUENCE [LARGE SCALE GENOMIC DNA]</scope>
</reference>
<dbReference type="InterPro" id="IPR012337">
    <property type="entry name" value="RNaseH-like_sf"/>
</dbReference>
<protein>
    <submittedName>
        <fullName evidence="3">Uncharacterized protein</fullName>
    </submittedName>
</protein>
<evidence type="ECO:0000259" key="2">
    <source>
        <dbReference type="PROSITE" id="PS50879"/>
    </source>
</evidence>
<dbReference type="InterPro" id="IPR043502">
    <property type="entry name" value="DNA/RNA_pol_sf"/>
</dbReference>
<organism evidence="3 4">
    <name type="scientific">Linum trigynum</name>
    <dbReference type="NCBI Taxonomy" id="586398"/>
    <lineage>
        <taxon>Eukaryota</taxon>
        <taxon>Viridiplantae</taxon>
        <taxon>Streptophyta</taxon>
        <taxon>Embryophyta</taxon>
        <taxon>Tracheophyta</taxon>
        <taxon>Spermatophyta</taxon>
        <taxon>Magnoliopsida</taxon>
        <taxon>eudicotyledons</taxon>
        <taxon>Gunneridae</taxon>
        <taxon>Pentapetalae</taxon>
        <taxon>rosids</taxon>
        <taxon>fabids</taxon>
        <taxon>Malpighiales</taxon>
        <taxon>Linaceae</taxon>
        <taxon>Linum</taxon>
    </lineage>
</organism>
<dbReference type="Pfam" id="PF00078">
    <property type="entry name" value="RVT_1"/>
    <property type="match status" value="1"/>
</dbReference>
<dbReference type="InterPro" id="IPR026960">
    <property type="entry name" value="RVT-Znf"/>
</dbReference>
<evidence type="ECO:0000313" key="4">
    <source>
        <dbReference type="Proteomes" id="UP001497516"/>
    </source>
</evidence>
<dbReference type="PROSITE" id="PS50878">
    <property type="entry name" value="RT_POL"/>
    <property type="match status" value="1"/>
</dbReference>
<feature type="domain" description="Reverse transcriptase" evidence="1">
    <location>
        <begin position="221"/>
        <end position="502"/>
    </location>
</feature>
<feature type="domain" description="RNase H type-1" evidence="2">
    <location>
        <begin position="959"/>
        <end position="1089"/>
    </location>
</feature>
<evidence type="ECO:0000259" key="1">
    <source>
        <dbReference type="PROSITE" id="PS50878"/>
    </source>
</evidence>
<keyword evidence="4" id="KW-1185">Reference proteome</keyword>
<dbReference type="SUPFAM" id="SSF56672">
    <property type="entry name" value="DNA/RNA polymerases"/>
    <property type="match status" value="1"/>
</dbReference>
<dbReference type="PANTHER" id="PTHR33116:SF86">
    <property type="entry name" value="REVERSE TRANSCRIPTASE DOMAIN-CONTAINING PROTEIN"/>
    <property type="match status" value="1"/>
</dbReference>
<dbReference type="InterPro" id="IPR002156">
    <property type="entry name" value="RNaseH_domain"/>
</dbReference>
<dbReference type="PROSITE" id="PS50879">
    <property type="entry name" value="RNASE_H_1"/>
    <property type="match status" value="1"/>
</dbReference>
<dbReference type="GO" id="GO:0003676">
    <property type="term" value="F:nucleic acid binding"/>
    <property type="evidence" value="ECO:0007669"/>
    <property type="project" value="InterPro"/>
</dbReference>